<comment type="subcellular location">
    <subcellularLocation>
        <location evidence="6">Cell membrane</location>
        <topology evidence="6">Multi-pass membrane protein</topology>
    </subcellularLocation>
    <subcellularLocation>
        <location evidence="1">Membrane</location>
    </subcellularLocation>
</comment>
<organism evidence="8 9">
    <name type="scientific">Corynebacterium canis</name>
    <dbReference type="NCBI Taxonomy" id="679663"/>
    <lineage>
        <taxon>Bacteria</taxon>
        <taxon>Bacillati</taxon>
        <taxon>Actinomycetota</taxon>
        <taxon>Actinomycetes</taxon>
        <taxon>Mycobacteriales</taxon>
        <taxon>Corynebacteriaceae</taxon>
        <taxon>Corynebacterium</taxon>
    </lineage>
</organism>
<dbReference type="PROSITE" id="PS50895">
    <property type="entry name" value="SURF1"/>
    <property type="match status" value="1"/>
</dbReference>
<gene>
    <name evidence="8" type="ORF">FRX94_03105</name>
</gene>
<reference evidence="8 9" key="1">
    <citation type="submission" date="2019-08" db="EMBL/GenBank/DDBJ databases">
        <authorList>
            <person name="Lei W."/>
        </authorList>
    </citation>
    <scope>NUCLEOTIDE SEQUENCE [LARGE SCALE GENOMIC DNA]</scope>
    <source>
        <strain evidence="8 9">CCUG 58627</strain>
    </source>
</reference>
<evidence type="ECO:0000313" key="9">
    <source>
        <dbReference type="Proteomes" id="UP000320791"/>
    </source>
</evidence>
<dbReference type="CDD" id="cd06662">
    <property type="entry name" value="SURF1"/>
    <property type="match status" value="1"/>
</dbReference>
<evidence type="ECO:0000256" key="4">
    <source>
        <dbReference type="ARBA" id="ARBA00022989"/>
    </source>
</evidence>
<evidence type="ECO:0000256" key="3">
    <source>
        <dbReference type="ARBA" id="ARBA00022692"/>
    </source>
</evidence>
<dbReference type="RefSeq" id="WP_146323658.1">
    <property type="nucleotide sequence ID" value="NZ_BAABLR010000014.1"/>
</dbReference>
<name>A0A5C5USI2_9CORY</name>
<accession>A0A5C5USI2</accession>
<dbReference type="InterPro" id="IPR045214">
    <property type="entry name" value="Surf1/Surf4"/>
</dbReference>
<feature type="transmembrane region" description="Helical" evidence="6">
    <location>
        <begin position="201"/>
        <end position="224"/>
    </location>
</feature>
<keyword evidence="3 6" id="KW-0812">Transmembrane</keyword>
<sequence length="282" mass="31642">MPRKQSLVKVFLKPGWVITALAVLAFAYVAFTVLAPWQLGKNEATNARNSAITAAFEHEPVDYSPGLEEWRRVRITGHYLPDQEVVLRLRPVNSKPAYHALTPFQLNSGKTVIVNRGYQDSAEFTPAPAGEVTITAHVRRSETGVDPSITASLPPQVNGIDTTQLAQITGLDLEEDYLQLVEDQPGVIQALPLPQLETGPYLSYGIQWIAFGIMAPLGLGYFIYAEIRERRREEEERAEAATSITKGEETATPRKKTRQHARYGDDRVDHYRKLAEKNEERF</sequence>
<evidence type="ECO:0000313" key="8">
    <source>
        <dbReference type="EMBL" id="TWT28572.1"/>
    </source>
</evidence>
<dbReference type="OrthoDB" id="9807214at2"/>
<evidence type="ECO:0000256" key="5">
    <source>
        <dbReference type="ARBA" id="ARBA00023136"/>
    </source>
</evidence>
<feature type="transmembrane region" description="Helical" evidence="6">
    <location>
        <begin position="12"/>
        <end position="31"/>
    </location>
</feature>
<evidence type="ECO:0000256" key="7">
    <source>
        <dbReference type="SAM" id="MobiDB-lite"/>
    </source>
</evidence>
<evidence type="ECO:0000256" key="2">
    <source>
        <dbReference type="ARBA" id="ARBA00007165"/>
    </source>
</evidence>
<protein>
    <recommendedName>
        <fullName evidence="6">SURF1-like protein</fullName>
    </recommendedName>
</protein>
<dbReference type="PANTHER" id="PTHR23427">
    <property type="entry name" value="SURFEIT LOCUS PROTEIN"/>
    <property type="match status" value="1"/>
</dbReference>
<comment type="similarity">
    <text evidence="2 6">Belongs to the SURF1 family.</text>
</comment>
<keyword evidence="9" id="KW-1185">Reference proteome</keyword>
<dbReference type="PANTHER" id="PTHR23427:SF2">
    <property type="entry name" value="SURFEIT LOCUS PROTEIN 1"/>
    <property type="match status" value="1"/>
</dbReference>
<evidence type="ECO:0000256" key="6">
    <source>
        <dbReference type="RuleBase" id="RU363076"/>
    </source>
</evidence>
<comment type="caution">
    <text evidence="8">The sequence shown here is derived from an EMBL/GenBank/DDBJ whole genome shotgun (WGS) entry which is preliminary data.</text>
</comment>
<dbReference type="EMBL" id="VOHM01000004">
    <property type="protein sequence ID" value="TWT28572.1"/>
    <property type="molecule type" value="Genomic_DNA"/>
</dbReference>
<keyword evidence="5 6" id="KW-0472">Membrane</keyword>
<keyword evidence="4 6" id="KW-1133">Transmembrane helix</keyword>
<dbReference type="AlphaFoldDB" id="A0A5C5USI2"/>
<feature type="region of interest" description="Disordered" evidence="7">
    <location>
        <begin position="234"/>
        <end position="282"/>
    </location>
</feature>
<keyword evidence="6" id="KW-1003">Cell membrane</keyword>
<dbReference type="Pfam" id="PF02104">
    <property type="entry name" value="SURF1"/>
    <property type="match status" value="1"/>
</dbReference>
<evidence type="ECO:0000256" key="1">
    <source>
        <dbReference type="ARBA" id="ARBA00004370"/>
    </source>
</evidence>
<feature type="compositionally biased region" description="Basic and acidic residues" evidence="7">
    <location>
        <begin position="262"/>
        <end position="282"/>
    </location>
</feature>
<dbReference type="GO" id="GO:0005886">
    <property type="term" value="C:plasma membrane"/>
    <property type="evidence" value="ECO:0007669"/>
    <property type="project" value="UniProtKB-SubCell"/>
</dbReference>
<proteinExistence type="inferred from homology"/>
<dbReference type="InterPro" id="IPR002994">
    <property type="entry name" value="Surf1/Shy1"/>
</dbReference>
<dbReference type="Proteomes" id="UP000320791">
    <property type="component" value="Unassembled WGS sequence"/>
</dbReference>